<evidence type="ECO:0000313" key="5">
    <source>
        <dbReference type="EnsemblMetazoa" id="XP_038060602.1"/>
    </source>
</evidence>
<dbReference type="Proteomes" id="UP000887568">
    <property type="component" value="Unplaced"/>
</dbReference>
<keyword evidence="4" id="KW-0472">Membrane</keyword>
<dbReference type="GO" id="GO:0005744">
    <property type="term" value="C:TIM23 mitochondrial import inner membrane translocase complex"/>
    <property type="evidence" value="ECO:0007669"/>
    <property type="project" value="TreeGrafter"/>
</dbReference>
<evidence type="ECO:0000256" key="3">
    <source>
        <dbReference type="ARBA" id="ARBA00022989"/>
    </source>
</evidence>
<dbReference type="PANTHER" id="PTHR15371">
    <property type="entry name" value="TIM23"/>
    <property type="match status" value="1"/>
</dbReference>
<name>A0A914A9S5_PATMI</name>
<dbReference type="AlphaFoldDB" id="A0A914A9S5"/>
<dbReference type="OMA" id="DNDNIWS"/>
<dbReference type="GO" id="GO:0008320">
    <property type="term" value="F:protein transmembrane transporter activity"/>
    <property type="evidence" value="ECO:0007669"/>
    <property type="project" value="TreeGrafter"/>
</dbReference>
<dbReference type="Pfam" id="PF02466">
    <property type="entry name" value="Tim17"/>
    <property type="match status" value="1"/>
</dbReference>
<dbReference type="EnsemblMetazoa" id="XM_038204674.1">
    <property type="protein sequence ID" value="XP_038060602.1"/>
    <property type="gene ID" value="LOC119731488"/>
</dbReference>
<keyword evidence="3" id="KW-1133">Transmembrane helix</keyword>
<accession>A0A914A9S5</accession>
<proteinExistence type="predicted"/>
<organism evidence="5 6">
    <name type="scientific">Patiria miniata</name>
    <name type="common">Bat star</name>
    <name type="synonym">Asterina miniata</name>
    <dbReference type="NCBI Taxonomy" id="46514"/>
    <lineage>
        <taxon>Eukaryota</taxon>
        <taxon>Metazoa</taxon>
        <taxon>Echinodermata</taxon>
        <taxon>Eleutherozoa</taxon>
        <taxon>Asterozoa</taxon>
        <taxon>Asteroidea</taxon>
        <taxon>Valvatacea</taxon>
        <taxon>Valvatida</taxon>
        <taxon>Asterinidae</taxon>
        <taxon>Patiria</taxon>
    </lineage>
</organism>
<keyword evidence="2" id="KW-0812">Transmembrane</keyword>
<evidence type="ECO:0000313" key="6">
    <source>
        <dbReference type="Proteomes" id="UP000887568"/>
    </source>
</evidence>
<dbReference type="PANTHER" id="PTHR15371:SF0">
    <property type="entry name" value="SD19278P"/>
    <property type="match status" value="1"/>
</dbReference>
<keyword evidence="6" id="KW-1185">Reference proteome</keyword>
<dbReference type="GeneID" id="119731488"/>
<evidence type="ECO:0000256" key="2">
    <source>
        <dbReference type="ARBA" id="ARBA00022692"/>
    </source>
</evidence>
<dbReference type="OrthoDB" id="159299at2759"/>
<comment type="subcellular location">
    <subcellularLocation>
        <location evidence="1">Membrane</location>
        <topology evidence="1">Multi-pass membrane protein</topology>
    </subcellularLocation>
</comment>
<reference evidence="5" key="1">
    <citation type="submission" date="2022-11" db="UniProtKB">
        <authorList>
            <consortium name="EnsemblMetazoa"/>
        </authorList>
    </citation>
    <scope>IDENTIFICATION</scope>
</reference>
<protein>
    <recommendedName>
        <fullName evidence="7">Mitochondrial import inner membrane translocase subunit Tim23</fullName>
    </recommendedName>
</protein>
<evidence type="ECO:0000256" key="4">
    <source>
        <dbReference type="ARBA" id="ARBA00023136"/>
    </source>
</evidence>
<sequence>MDQQNFQSSGLFGSYLPGEPSLNVSVPSGAGTSISPYLNVDPYYLNQGGPQFIVPTGQARARGRFELAFSQIGSSVMAGAIYGALNGTRISARETKELSGKVRVSQMLNLVTKQGASSANSIGVIALMYSIMGLGLSWGRGTEDELNTLGAATATGLLYKSSAGVKKMAKGGAVGLALASAWCLWQNRDKLKSFHVQSL</sequence>
<dbReference type="RefSeq" id="XP_038060602.1">
    <property type="nucleotide sequence ID" value="XM_038204674.1"/>
</dbReference>
<evidence type="ECO:0000256" key="1">
    <source>
        <dbReference type="ARBA" id="ARBA00004141"/>
    </source>
</evidence>
<evidence type="ECO:0008006" key="7">
    <source>
        <dbReference type="Google" id="ProtNLM"/>
    </source>
</evidence>
<dbReference type="GO" id="GO:0030150">
    <property type="term" value="P:protein import into mitochondrial matrix"/>
    <property type="evidence" value="ECO:0007669"/>
    <property type="project" value="TreeGrafter"/>
</dbReference>
<dbReference type="InterPro" id="IPR045238">
    <property type="entry name" value="Tim23-like"/>
</dbReference>